<sequence length="232" mass="27665">MDPVRRGERGDQKTWQWLMVLTAQRGLCVYCGRSAATTIDHEDPIVEQGADVWWNFVPACGDCNRWKHGRTARVWVRDMDLQHRYPELKFTKRAMRPEVYAGITRRVERVQREIADADRREWFELHYGDERHRNKSELFKILERCKKELRSYPHYPWRTPKVGKSRSRCTRLICCGYQHPNAEFLVAILEPEERAALRRAAFNERLYEGEVLGRIIREYLACKRRELDDEAA</sequence>
<protein>
    <submittedName>
        <fullName evidence="2">HNH endonuclease</fullName>
    </submittedName>
</protein>
<keyword evidence="2" id="KW-0255">Endonuclease</keyword>
<gene>
    <name evidence="2" type="ORF">ACFYNZ_08040</name>
</gene>
<proteinExistence type="predicted"/>
<dbReference type="Proteomes" id="UP001601197">
    <property type="component" value="Unassembled WGS sequence"/>
</dbReference>
<dbReference type="Pfam" id="PF01844">
    <property type="entry name" value="HNH"/>
    <property type="match status" value="1"/>
</dbReference>
<keyword evidence="2" id="KW-0540">Nuclease</keyword>
<dbReference type="EMBL" id="JBIAFJ010000004">
    <property type="protein sequence ID" value="MFE9169465.1"/>
    <property type="molecule type" value="Genomic_DNA"/>
</dbReference>
<organism evidence="2 3">
    <name type="scientific">Streptomyces kebangsaanensis</name>
    <dbReference type="NCBI Taxonomy" id="864058"/>
    <lineage>
        <taxon>Bacteria</taxon>
        <taxon>Bacillati</taxon>
        <taxon>Actinomycetota</taxon>
        <taxon>Actinomycetes</taxon>
        <taxon>Kitasatosporales</taxon>
        <taxon>Streptomycetaceae</taxon>
        <taxon>Streptomyces</taxon>
    </lineage>
</organism>
<comment type="caution">
    <text evidence="2">The sequence shown here is derived from an EMBL/GenBank/DDBJ whole genome shotgun (WGS) entry which is preliminary data.</text>
</comment>
<dbReference type="GO" id="GO:0004519">
    <property type="term" value="F:endonuclease activity"/>
    <property type="evidence" value="ECO:0007669"/>
    <property type="project" value="UniProtKB-KW"/>
</dbReference>
<dbReference type="CDD" id="cd00085">
    <property type="entry name" value="HNHc"/>
    <property type="match status" value="1"/>
</dbReference>
<evidence type="ECO:0000313" key="3">
    <source>
        <dbReference type="Proteomes" id="UP001601197"/>
    </source>
</evidence>
<feature type="domain" description="HNH nuclease" evidence="1">
    <location>
        <begin position="15"/>
        <end position="65"/>
    </location>
</feature>
<dbReference type="Gene3D" id="1.10.30.50">
    <property type="match status" value="1"/>
</dbReference>
<name>A0ABW6KSM2_9ACTN</name>
<keyword evidence="2" id="KW-0378">Hydrolase</keyword>
<dbReference type="InterPro" id="IPR003615">
    <property type="entry name" value="HNH_nuc"/>
</dbReference>
<evidence type="ECO:0000259" key="1">
    <source>
        <dbReference type="SMART" id="SM00507"/>
    </source>
</evidence>
<dbReference type="SMART" id="SM00507">
    <property type="entry name" value="HNHc"/>
    <property type="match status" value="1"/>
</dbReference>
<dbReference type="InterPro" id="IPR002711">
    <property type="entry name" value="HNH"/>
</dbReference>
<keyword evidence="3" id="KW-1185">Reference proteome</keyword>
<accession>A0ABW6KSM2</accession>
<dbReference type="RefSeq" id="WP_388344605.1">
    <property type="nucleotide sequence ID" value="NZ_JBIAFJ010000004.1"/>
</dbReference>
<evidence type="ECO:0000313" key="2">
    <source>
        <dbReference type="EMBL" id="MFE9169465.1"/>
    </source>
</evidence>
<reference evidence="2 3" key="1">
    <citation type="submission" date="2024-10" db="EMBL/GenBank/DDBJ databases">
        <title>The Natural Products Discovery Center: Release of the First 8490 Sequenced Strains for Exploring Actinobacteria Biosynthetic Diversity.</title>
        <authorList>
            <person name="Kalkreuter E."/>
            <person name="Kautsar S.A."/>
            <person name="Yang D."/>
            <person name="Bader C.D."/>
            <person name="Teijaro C.N."/>
            <person name="Fluegel L."/>
            <person name="Davis C.M."/>
            <person name="Simpson J.R."/>
            <person name="Lauterbach L."/>
            <person name="Steele A.D."/>
            <person name="Gui C."/>
            <person name="Meng S."/>
            <person name="Li G."/>
            <person name="Viehrig K."/>
            <person name="Ye F."/>
            <person name="Su P."/>
            <person name="Kiefer A.F."/>
            <person name="Nichols A."/>
            <person name="Cepeda A.J."/>
            <person name="Yan W."/>
            <person name="Fan B."/>
            <person name="Jiang Y."/>
            <person name="Adhikari A."/>
            <person name="Zheng C.-J."/>
            <person name="Schuster L."/>
            <person name="Cowan T.M."/>
            <person name="Smanski M.J."/>
            <person name="Chevrette M.G."/>
            <person name="De Carvalho L.P.S."/>
            <person name="Shen B."/>
        </authorList>
    </citation>
    <scope>NUCLEOTIDE SEQUENCE [LARGE SCALE GENOMIC DNA]</scope>
    <source>
        <strain evidence="2 3">NPDC007147</strain>
    </source>
</reference>